<comment type="caution">
    <text evidence="1">The sequence shown here is derived from an EMBL/GenBank/DDBJ whole genome shotgun (WGS) entry which is preliminary data.</text>
</comment>
<evidence type="ECO:0000313" key="1">
    <source>
        <dbReference type="EMBL" id="KAG0463492.1"/>
    </source>
</evidence>
<proteinExistence type="predicted"/>
<sequence>MTSWLNISSIRTRQPTTTKCTATERRWRPEELASFGYKMCCTVCFRFTCYIRALV</sequence>
<dbReference type="Proteomes" id="UP000636800">
    <property type="component" value="Chromosome 10"/>
</dbReference>
<name>A0A835UJ15_VANPL</name>
<dbReference type="OrthoDB" id="10249988at2759"/>
<protein>
    <submittedName>
        <fullName evidence="1">Uncharacterized protein</fullName>
    </submittedName>
</protein>
<dbReference type="EMBL" id="JADCNL010000010">
    <property type="protein sequence ID" value="KAG0463492.1"/>
    <property type="molecule type" value="Genomic_DNA"/>
</dbReference>
<gene>
    <name evidence="1" type="ORF">HPP92_019561</name>
</gene>
<evidence type="ECO:0000313" key="2">
    <source>
        <dbReference type="Proteomes" id="UP000636800"/>
    </source>
</evidence>
<keyword evidence="2" id="KW-1185">Reference proteome</keyword>
<reference evidence="1 2" key="1">
    <citation type="journal article" date="2020" name="Nat. Food">
        <title>A phased Vanilla planifolia genome enables genetic improvement of flavour and production.</title>
        <authorList>
            <person name="Hasing T."/>
            <person name="Tang H."/>
            <person name="Brym M."/>
            <person name="Khazi F."/>
            <person name="Huang T."/>
            <person name="Chambers A.H."/>
        </authorList>
    </citation>
    <scope>NUCLEOTIDE SEQUENCE [LARGE SCALE GENOMIC DNA]</scope>
    <source>
        <tissue evidence="1">Leaf</tissue>
    </source>
</reference>
<dbReference type="AlphaFoldDB" id="A0A835UJ15"/>
<organism evidence="1 2">
    <name type="scientific">Vanilla planifolia</name>
    <name type="common">Vanilla</name>
    <dbReference type="NCBI Taxonomy" id="51239"/>
    <lineage>
        <taxon>Eukaryota</taxon>
        <taxon>Viridiplantae</taxon>
        <taxon>Streptophyta</taxon>
        <taxon>Embryophyta</taxon>
        <taxon>Tracheophyta</taxon>
        <taxon>Spermatophyta</taxon>
        <taxon>Magnoliopsida</taxon>
        <taxon>Liliopsida</taxon>
        <taxon>Asparagales</taxon>
        <taxon>Orchidaceae</taxon>
        <taxon>Vanilloideae</taxon>
        <taxon>Vanilleae</taxon>
        <taxon>Vanilla</taxon>
    </lineage>
</organism>
<accession>A0A835UJ15</accession>